<dbReference type="OrthoDB" id="4774220at2"/>
<organism evidence="2 3">
    <name type="scientific">Tsukamurella paurometabola</name>
    <name type="common">Corynebacterium paurometabolum</name>
    <dbReference type="NCBI Taxonomy" id="2061"/>
    <lineage>
        <taxon>Bacteria</taxon>
        <taxon>Bacillati</taxon>
        <taxon>Actinomycetota</taxon>
        <taxon>Actinomycetes</taxon>
        <taxon>Mycobacteriales</taxon>
        <taxon>Tsukamurellaceae</taxon>
        <taxon>Tsukamurella</taxon>
    </lineage>
</organism>
<dbReference type="Proteomes" id="UP000271626">
    <property type="component" value="Chromosome"/>
</dbReference>
<protein>
    <recommendedName>
        <fullName evidence="4">DUF2567 domain-containing protein</fullName>
    </recommendedName>
</protein>
<reference evidence="2 3" key="1">
    <citation type="submission" date="2018-12" db="EMBL/GenBank/DDBJ databases">
        <authorList>
            <consortium name="Pathogen Informatics"/>
        </authorList>
    </citation>
    <scope>NUCLEOTIDE SEQUENCE [LARGE SCALE GENOMIC DNA]</scope>
    <source>
        <strain evidence="2 3">NCTC10741</strain>
    </source>
</reference>
<feature type="transmembrane region" description="Helical" evidence="1">
    <location>
        <begin position="12"/>
        <end position="38"/>
    </location>
</feature>
<dbReference type="RefSeq" id="WP_126197999.1">
    <property type="nucleotide sequence ID" value="NZ_CP085954.1"/>
</dbReference>
<feature type="transmembrane region" description="Helical" evidence="1">
    <location>
        <begin position="154"/>
        <end position="177"/>
    </location>
</feature>
<evidence type="ECO:0000313" key="3">
    <source>
        <dbReference type="Proteomes" id="UP000271626"/>
    </source>
</evidence>
<evidence type="ECO:0000256" key="1">
    <source>
        <dbReference type="SAM" id="Phobius"/>
    </source>
</evidence>
<dbReference type="AlphaFoldDB" id="A0A3P8KK42"/>
<keyword evidence="1" id="KW-0812">Transmembrane</keyword>
<keyword evidence="1" id="KW-1133">Transmembrane helix</keyword>
<name>A0A3P8KK42_TSUPA</name>
<proteinExistence type="predicted"/>
<keyword evidence="1" id="KW-0472">Membrane</keyword>
<gene>
    <name evidence="2" type="ORF">NCTC10741_04093</name>
</gene>
<feature type="transmembrane region" description="Helical" evidence="1">
    <location>
        <begin position="58"/>
        <end position="81"/>
    </location>
</feature>
<dbReference type="EMBL" id="LR131273">
    <property type="protein sequence ID" value="VDR40928.1"/>
    <property type="molecule type" value="Genomic_DNA"/>
</dbReference>
<evidence type="ECO:0008006" key="4">
    <source>
        <dbReference type="Google" id="ProtNLM"/>
    </source>
</evidence>
<accession>A0A3P8KK42</accession>
<evidence type="ECO:0000313" key="2">
    <source>
        <dbReference type="EMBL" id="VDR40928.1"/>
    </source>
</evidence>
<feature type="transmembrane region" description="Helical" evidence="1">
    <location>
        <begin position="93"/>
        <end position="113"/>
    </location>
</feature>
<sequence>MPVHTLPRTATDVVVPVVVGAVLGAAAALVWGTTAPGVRGVVLDSGQAVLRTDQFDNFFAATVVFVVVSAIGGLLTAVGLFRGARRTPRGVARTLGAAALGVLVAVVLGQAVVNARFTGPGAPGLDFTAAPSIRLDGANVLAPADHSGGVLGDLASWVLVLVWPGVAALTCVVLALVGRLPDDDVTAPVRGRDDDAVVMDTEQGTLSA</sequence>